<organism evidence="12 13">
    <name type="scientific">Gynuella sunshinyii YC6258</name>
    <dbReference type="NCBI Taxonomy" id="1445510"/>
    <lineage>
        <taxon>Bacteria</taxon>
        <taxon>Pseudomonadati</taxon>
        <taxon>Pseudomonadota</taxon>
        <taxon>Gammaproteobacteria</taxon>
        <taxon>Oceanospirillales</taxon>
        <taxon>Saccharospirillaceae</taxon>
        <taxon>Gynuella</taxon>
    </lineage>
</organism>
<keyword evidence="4" id="KW-1003">Cell membrane</keyword>
<dbReference type="OrthoDB" id="570124at2"/>
<dbReference type="EMBL" id="CP007142">
    <property type="protein sequence ID" value="AJQ92532.1"/>
    <property type="molecule type" value="Genomic_DNA"/>
</dbReference>
<feature type="transmembrane region" description="Helical" evidence="9">
    <location>
        <begin position="121"/>
        <end position="140"/>
    </location>
</feature>
<dbReference type="HOGENOM" id="CLU_005912_10_1_6"/>
<evidence type="ECO:0000256" key="5">
    <source>
        <dbReference type="ARBA" id="ARBA00022692"/>
    </source>
</evidence>
<comment type="subcellular location">
    <subcellularLocation>
        <location evidence="1">Cell membrane</location>
        <topology evidence="1">Multi-pass membrane protein</topology>
    </subcellularLocation>
</comment>
<dbReference type="AlphaFoldDB" id="A0A0C5VDB3"/>
<evidence type="ECO:0000313" key="13">
    <source>
        <dbReference type="Proteomes" id="UP000032266"/>
    </source>
</evidence>
<dbReference type="STRING" id="1445510.YC6258_00482"/>
<sequence length="595" mass="65123">MIESLNPSFLLALLMLAGFFCQWLGWRSGLPAILFLLLTGMVLGPLTGWVNPDELLGELLFPFVSLGVAVILFEGSLTLKFHEISGLKNVIRNMTTIGVLLTWGLMTAITCWLAQVPLAVAALFGALMTVTGPTVVVPMLRSINAKANIANILRWEGIVVDPIGALLAVLVFEAIVTGDQAHSLIAFARLVGAGIMLGLVGALIMRQALLKQWIPNYLVNFFSLAVLLVVFTLANHFEDEAGLVAVTLMGIVLANLKGVHMESILDFKEHLSVLLISMMFILLAARMDFQAIAGLGFAAILILLSAQLLVRPLAVWVSTLGSDLRWTERAMLAWIAPRGIVAAAIASLFALKLAEAGIEGAEALLPLTFVMIVGTVLIQSFSAGWLAKKLDVSLANAQGVLIHGANKISLALATSLQKQGFDVIVADQDRRHINEARMLGLRTYFGNVLSEHADIHLDLMGMKKLLLMSRREDGNHLIFNQYKHDFPENGIYALNTAAPSNNEKAQVRKHLRARVLFAETCTWSKLSSLFSQGAEIRVTTITDEFTFARYREHWNDRFIPLYAISPDKKLKIMAADSEFDIKSGWQIASLVSTDM</sequence>
<evidence type="ECO:0000256" key="4">
    <source>
        <dbReference type="ARBA" id="ARBA00022475"/>
    </source>
</evidence>
<feature type="transmembrane region" description="Helical" evidence="9">
    <location>
        <begin position="6"/>
        <end position="25"/>
    </location>
</feature>
<gene>
    <name evidence="12" type="ORF">YC6258_00482</name>
</gene>
<feature type="transmembrane region" description="Helical" evidence="9">
    <location>
        <begin position="217"/>
        <end position="235"/>
    </location>
</feature>
<keyword evidence="13" id="KW-1185">Reference proteome</keyword>
<dbReference type="PANTHER" id="PTHR32507:SF0">
    <property type="entry name" value="NA(+)_H(+) ANTIPORTER 2-RELATED"/>
    <property type="match status" value="1"/>
</dbReference>
<feature type="transmembrane region" description="Helical" evidence="9">
    <location>
        <begin position="331"/>
        <end position="351"/>
    </location>
</feature>
<dbReference type="GO" id="GO:1902600">
    <property type="term" value="P:proton transmembrane transport"/>
    <property type="evidence" value="ECO:0007669"/>
    <property type="project" value="InterPro"/>
</dbReference>
<dbReference type="Proteomes" id="UP000032266">
    <property type="component" value="Chromosome"/>
</dbReference>
<dbReference type="SUPFAM" id="SSF51735">
    <property type="entry name" value="NAD(P)-binding Rossmann-fold domains"/>
    <property type="match status" value="1"/>
</dbReference>
<dbReference type="Pfam" id="PF02254">
    <property type="entry name" value="TrkA_N"/>
    <property type="match status" value="1"/>
</dbReference>
<feature type="transmembrane region" description="Helical" evidence="9">
    <location>
        <begin position="363"/>
        <end position="387"/>
    </location>
</feature>
<reference evidence="12 13" key="1">
    <citation type="submission" date="2014-01" db="EMBL/GenBank/DDBJ databases">
        <title>Full genme sequencing of cellulolytic bacterium Gynuella sunshinyii YC6258T gen. nov., sp. nov.</title>
        <authorList>
            <person name="Khan H."/>
            <person name="Chung E.J."/>
            <person name="Chung Y.R."/>
        </authorList>
    </citation>
    <scope>NUCLEOTIDE SEQUENCE [LARGE SCALE GENOMIC DNA]</scope>
    <source>
        <strain evidence="12 13">YC6258</strain>
    </source>
</reference>
<protein>
    <submittedName>
        <fullName evidence="12">NhaP-type Na+/H+ and K+/H+ antiporter</fullName>
    </submittedName>
</protein>
<evidence type="ECO:0000256" key="1">
    <source>
        <dbReference type="ARBA" id="ARBA00004651"/>
    </source>
</evidence>
<feature type="transmembrane region" description="Helical" evidence="9">
    <location>
        <begin position="184"/>
        <end position="205"/>
    </location>
</feature>
<dbReference type="Gene3D" id="1.20.1530.20">
    <property type="match status" value="1"/>
</dbReference>
<evidence type="ECO:0000256" key="3">
    <source>
        <dbReference type="ARBA" id="ARBA00022449"/>
    </source>
</evidence>
<keyword evidence="2" id="KW-0813">Transport</keyword>
<proteinExistence type="predicted"/>
<dbReference type="GO" id="GO:0006813">
    <property type="term" value="P:potassium ion transport"/>
    <property type="evidence" value="ECO:0007669"/>
    <property type="project" value="InterPro"/>
</dbReference>
<keyword evidence="3" id="KW-0050">Antiport</keyword>
<evidence type="ECO:0000259" key="10">
    <source>
        <dbReference type="Pfam" id="PF00999"/>
    </source>
</evidence>
<dbReference type="Gene3D" id="3.40.50.720">
    <property type="entry name" value="NAD(P)-binding Rossmann-like Domain"/>
    <property type="match status" value="1"/>
</dbReference>
<evidence type="ECO:0000259" key="11">
    <source>
        <dbReference type="Pfam" id="PF02254"/>
    </source>
</evidence>
<dbReference type="PANTHER" id="PTHR32507">
    <property type="entry name" value="NA(+)/H(+) ANTIPORTER 1"/>
    <property type="match status" value="1"/>
</dbReference>
<evidence type="ECO:0000256" key="6">
    <source>
        <dbReference type="ARBA" id="ARBA00022989"/>
    </source>
</evidence>
<feature type="transmembrane region" description="Helical" evidence="9">
    <location>
        <begin position="293"/>
        <end position="310"/>
    </location>
</feature>
<dbReference type="PATRIC" id="fig|1445510.3.peg.466"/>
<dbReference type="InterPro" id="IPR006153">
    <property type="entry name" value="Cation/H_exchanger_TM"/>
</dbReference>
<evidence type="ECO:0000256" key="2">
    <source>
        <dbReference type="ARBA" id="ARBA00022448"/>
    </source>
</evidence>
<dbReference type="RefSeq" id="WP_044615572.1">
    <property type="nucleotide sequence ID" value="NZ_CP007142.1"/>
</dbReference>
<name>A0A0C5VDB3_9GAMM</name>
<evidence type="ECO:0000256" key="7">
    <source>
        <dbReference type="ARBA" id="ARBA00023065"/>
    </source>
</evidence>
<keyword evidence="5 9" id="KW-0812">Transmembrane</keyword>
<dbReference type="GO" id="GO:0005886">
    <property type="term" value="C:plasma membrane"/>
    <property type="evidence" value="ECO:0007669"/>
    <property type="project" value="UniProtKB-SubCell"/>
</dbReference>
<dbReference type="GO" id="GO:0015297">
    <property type="term" value="F:antiporter activity"/>
    <property type="evidence" value="ECO:0007669"/>
    <property type="project" value="UniProtKB-KW"/>
</dbReference>
<dbReference type="InterPro" id="IPR036291">
    <property type="entry name" value="NAD(P)-bd_dom_sf"/>
</dbReference>
<dbReference type="InterPro" id="IPR003148">
    <property type="entry name" value="RCK_N"/>
</dbReference>
<feature type="transmembrane region" description="Helical" evidence="9">
    <location>
        <begin position="94"/>
        <end position="115"/>
    </location>
</feature>
<evidence type="ECO:0000256" key="8">
    <source>
        <dbReference type="ARBA" id="ARBA00023136"/>
    </source>
</evidence>
<feature type="transmembrane region" description="Helical" evidence="9">
    <location>
        <begin position="152"/>
        <end position="172"/>
    </location>
</feature>
<dbReference type="InterPro" id="IPR038770">
    <property type="entry name" value="Na+/solute_symporter_sf"/>
</dbReference>
<feature type="domain" description="Cation/H+ exchanger transmembrane" evidence="10">
    <location>
        <begin position="15"/>
        <end position="389"/>
    </location>
</feature>
<keyword evidence="7" id="KW-0406">Ion transport</keyword>
<accession>A0A0C5VDB3</accession>
<feature type="transmembrane region" description="Helical" evidence="9">
    <location>
        <begin position="55"/>
        <end position="73"/>
    </location>
</feature>
<dbReference type="KEGG" id="gsn:YC6258_00482"/>
<keyword evidence="8 9" id="KW-0472">Membrane</keyword>
<keyword evidence="6 9" id="KW-1133">Transmembrane helix</keyword>
<feature type="domain" description="RCK N-terminal" evidence="11">
    <location>
        <begin position="400"/>
        <end position="489"/>
    </location>
</feature>
<evidence type="ECO:0000313" key="12">
    <source>
        <dbReference type="EMBL" id="AJQ92532.1"/>
    </source>
</evidence>
<evidence type="ECO:0000256" key="9">
    <source>
        <dbReference type="SAM" id="Phobius"/>
    </source>
</evidence>
<feature type="transmembrane region" description="Helical" evidence="9">
    <location>
        <begin position="32"/>
        <end position="49"/>
    </location>
</feature>
<feature type="transmembrane region" description="Helical" evidence="9">
    <location>
        <begin position="271"/>
        <end position="287"/>
    </location>
</feature>
<dbReference type="Pfam" id="PF00999">
    <property type="entry name" value="Na_H_Exchanger"/>
    <property type="match status" value="1"/>
</dbReference>